<dbReference type="PANTHER" id="PTHR24221:SF646">
    <property type="entry name" value="HAEMOLYSIN SECRETION ATP-BINDING PROTEIN"/>
    <property type="match status" value="1"/>
</dbReference>
<dbReference type="SUPFAM" id="SSF90123">
    <property type="entry name" value="ABC transporter transmembrane region"/>
    <property type="match status" value="1"/>
</dbReference>
<dbReference type="PANTHER" id="PTHR24221">
    <property type="entry name" value="ATP-BINDING CASSETTE SUB-FAMILY B"/>
    <property type="match status" value="1"/>
</dbReference>
<keyword evidence="6 7" id="KW-0472">Membrane</keyword>
<sequence length="644" mass="70039">MRRTRTDRARSRTRRPAPPWELPEFAKSKYYPWLEEMGSIPVRRVAARLPGQIATALRWAWRASPRDTAAVIGLNTASAVLAASVLAALAGILNELFAEGPTPERIQAALPALVLAGAAITLRAALRTAAIWSQGRLRHQVELLAETELLGAVTAVRLESFDESDFCDAVYRGRDRGLHEAGRMIGYTVDILAETVGIIAVASVVTVLHPLLLPLLVAAVLPVGWAAARSARMQYRRMRELSTTNRLLYIHTFTMTQRQTAAELRAYNMRRPMLGEYTALARYVRDSLLAIVGRQTAARATGEAASGAVTLATYITLVWMLLGEWMPLAVAGTAYVALGQGKAALDRLVNAVASFYEASLYFADFLEVLDQARDRTPAPAVGPPPGPLEEIRLDDVHFSYPGAEAPALRGVSFRLRKGEVVAVVGPNGSGKTTVSTLISGLFTPDRGTVAWNGRDLADIDPELLRERIGAMRQNHSLWPATARRNVAMAEGEAADEGRLHRALVLSGADEVVDGLPRGLETVLDRRFKDGADLSGGQRQRIAAARGLYQRADLIIADEPTAALDAYAEQRLFDSLQHAARGATVLLITHRLASVRMADRIVVMDRGRVVEQGTHEELVRNGGLYAELYSIQASAYEIPGVEEAS</sequence>
<keyword evidence="4 9" id="KW-0067">ATP-binding</keyword>
<organism evidence="9 10">
    <name type="scientific">Nocardiopsis endophytica</name>
    <dbReference type="NCBI Taxonomy" id="3018445"/>
    <lineage>
        <taxon>Bacteria</taxon>
        <taxon>Bacillati</taxon>
        <taxon>Actinomycetota</taxon>
        <taxon>Actinomycetes</taxon>
        <taxon>Streptosporangiales</taxon>
        <taxon>Nocardiopsidaceae</taxon>
        <taxon>Nocardiopsis</taxon>
    </lineage>
</organism>
<keyword evidence="5 7" id="KW-1133">Transmembrane helix</keyword>
<protein>
    <submittedName>
        <fullName evidence="9">ABC transporter ATP-binding protein</fullName>
    </submittedName>
</protein>
<feature type="transmembrane region" description="Helical" evidence="7">
    <location>
        <begin position="184"/>
        <end position="205"/>
    </location>
</feature>
<dbReference type="InterPro" id="IPR039421">
    <property type="entry name" value="Type_1_exporter"/>
</dbReference>
<evidence type="ECO:0000256" key="2">
    <source>
        <dbReference type="ARBA" id="ARBA00022692"/>
    </source>
</evidence>
<accession>A0ABT4TY61</accession>
<comment type="subcellular location">
    <subcellularLocation>
        <location evidence="1">Cell membrane</location>
        <topology evidence="1">Multi-pass membrane protein</topology>
    </subcellularLocation>
</comment>
<keyword evidence="10" id="KW-1185">Reference proteome</keyword>
<evidence type="ECO:0000256" key="4">
    <source>
        <dbReference type="ARBA" id="ARBA00022840"/>
    </source>
</evidence>
<dbReference type="PROSITE" id="PS50893">
    <property type="entry name" value="ABC_TRANSPORTER_2"/>
    <property type="match status" value="1"/>
</dbReference>
<dbReference type="Pfam" id="PF00005">
    <property type="entry name" value="ABC_tran"/>
    <property type="match status" value="1"/>
</dbReference>
<gene>
    <name evidence="9" type="ORF">O4J56_00970</name>
</gene>
<evidence type="ECO:0000256" key="7">
    <source>
        <dbReference type="SAM" id="Phobius"/>
    </source>
</evidence>
<proteinExistence type="predicted"/>
<dbReference type="SUPFAM" id="SSF52540">
    <property type="entry name" value="P-loop containing nucleoside triphosphate hydrolases"/>
    <property type="match status" value="1"/>
</dbReference>
<name>A0ABT4TY61_9ACTN</name>
<dbReference type="Gene3D" id="1.20.1560.10">
    <property type="entry name" value="ABC transporter type 1, transmembrane domain"/>
    <property type="match status" value="1"/>
</dbReference>
<evidence type="ECO:0000313" key="10">
    <source>
        <dbReference type="Proteomes" id="UP001527866"/>
    </source>
</evidence>
<comment type="caution">
    <text evidence="9">The sequence shown here is derived from an EMBL/GenBank/DDBJ whole genome shotgun (WGS) entry which is preliminary data.</text>
</comment>
<feature type="transmembrane region" description="Helical" evidence="7">
    <location>
        <begin position="211"/>
        <end position="228"/>
    </location>
</feature>
<reference evidence="9 10" key="1">
    <citation type="submission" date="2023-01" db="EMBL/GenBank/DDBJ databases">
        <title>Draft genome sequence of Nocardiopsis sp. RSe5-2 isolated from halophytes.</title>
        <authorList>
            <person name="Duangmal K."/>
            <person name="Chantavorakit T."/>
        </authorList>
    </citation>
    <scope>NUCLEOTIDE SEQUENCE [LARGE SCALE GENOMIC DNA]</scope>
    <source>
        <strain evidence="9 10">RSe5-2</strain>
    </source>
</reference>
<evidence type="ECO:0000256" key="1">
    <source>
        <dbReference type="ARBA" id="ARBA00004651"/>
    </source>
</evidence>
<keyword evidence="3" id="KW-0547">Nucleotide-binding</keyword>
<evidence type="ECO:0000256" key="3">
    <source>
        <dbReference type="ARBA" id="ARBA00022741"/>
    </source>
</evidence>
<feature type="transmembrane region" description="Helical" evidence="7">
    <location>
        <begin position="68"/>
        <end position="93"/>
    </location>
</feature>
<feature type="transmembrane region" description="Helical" evidence="7">
    <location>
        <begin position="105"/>
        <end position="126"/>
    </location>
</feature>
<evidence type="ECO:0000256" key="5">
    <source>
        <dbReference type="ARBA" id="ARBA00022989"/>
    </source>
</evidence>
<dbReference type="GO" id="GO:0005524">
    <property type="term" value="F:ATP binding"/>
    <property type="evidence" value="ECO:0007669"/>
    <property type="project" value="UniProtKB-KW"/>
</dbReference>
<evidence type="ECO:0000256" key="6">
    <source>
        <dbReference type="ARBA" id="ARBA00023136"/>
    </source>
</evidence>
<keyword evidence="2 7" id="KW-0812">Transmembrane</keyword>
<feature type="domain" description="ABC transporter" evidence="8">
    <location>
        <begin position="391"/>
        <end position="630"/>
    </location>
</feature>
<dbReference type="RefSeq" id="WP_270683109.1">
    <property type="nucleotide sequence ID" value="NZ_JAQFWQ010000002.1"/>
</dbReference>
<evidence type="ECO:0000259" key="8">
    <source>
        <dbReference type="PROSITE" id="PS50893"/>
    </source>
</evidence>
<dbReference type="SMART" id="SM00382">
    <property type="entry name" value="AAA"/>
    <property type="match status" value="1"/>
</dbReference>
<dbReference type="Proteomes" id="UP001527866">
    <property type="component" value="Unassembled WGS sequence"/>
</dbReference>
<dbReference type="Gene3D" id="3.40.50.300">
    <property type="entry name" value="P-loop containing nucleotide triphosphate hydrolases"/>
    <property type="match status" value="1"/>
</dbReference>
<dbReference type="InterPro" id="IPR036640">
    <property type="entry name" value="ABC1_TM_sf"/>
</dbReference>
<evidence type="ECO:0000313" key="9">
    <source>
        <dbReference type="EMBL" id="MDA2809194.1"/>
    </source>
</evidence>
<dbReference type="InterPro" id="IPR027417">
    <property type="entry name" value="P-loop_NTPase"/>
</dbReference>
<dbReference type="EMBL" id="JAQFWQ010000002">
    <property type="protein sequence ID" value="MDA2809194.1"/>
    <property type="molecule type" value="Genomic_DNA"/>
</dbReference>
<dbReference type="InterPro" id="IPR003439">
    <property type="entry name" value="ABC_transporter-like_ATP-bd"/>
</dbReference>
<dbReference type="InterPro" id="IPR003593">
    <property type="entry name" value="AAA+_ATPase"/>
</dbReference>